<evidence type="ECO:0000256" key="1">
    <source>
        <dbReference type="ARBA" id="ARBA00004651"/>
    </source>
</evidence>
<feature type="domain" description="G-protein coupled receptors family 1 profile" evidence="13">
    <location>
        <begin position="45"/>
        <end position="307"/>
    </location>
</feature>
<dbReference type="STRING" id="283909.R7U1I9"/>
<evidence type="ECO:0000256" key="9">
    <source>
        <dbReference type="ARBA" id="ARBA00023180"/>
    </source>
</evidence>
<evidence type="ECO:0000259" key="13">
    <source>
        <dbReference type="PROSITE" id="PS50262"/>
    </source>
</evidence>
<evidence type="ECO:0000256" key="5">
    <source>
        <dbReference type="ARBA" id="ARBA00023040"/>
    </source>
</evidence>
<feature type="transmembrane region" description="Helical" evidence="12">
    <location>
        <begin position="145"/>
        <end position="162"/>
    </location>
</feature>
<dbReference type="HOGENOM" id="CLU_009579_6_2_1"/>
<evidence type="ECO:0000256" key="11">
    <source>
        <dbReference type="RuleBase" id="RU000688"/>
    </source>
</evidence>
<dbReference type="Gene3D" id="1.20.1070.10">
    <property type="entry name" value="Rhodopsin 7-helix transmembrane proteins"/>
    <property type="match status" value="1"/>
</dbReference>
<keyword evidence="7" id="KW-1015">Disulfide bond</keyword>
<dbReference type="OMA" id="THYISIA"/>
<keyword evidence="8 11" id="KW-0675">Receptor</keyword>
<organism evidence="14">
    <name type="scientific">Capitella teleta</name>
    <name type="common">Polychaete worm</name>
    <dbReference type="NCBI Taxonomy" id="283909"/>
    <lineage>
        <taxon>Eukaryota</taxon>
        <taxon>Metazoa</taxon>
        <taxon>Spiralia</taxon>
        <taxon>Lophotrochozoa</taxon>
        <taxon>Annelida</taxon>
        <taxon>Polychaeta</taxon>
        <taxon>Sedentaria</taxon>
        <taxon>Scolecida</taxon>
        <taxon>Capitellidae</taxon>
        <taxon>Capitella</taxon>
    </lineage>
</organism>
<dbReference type="SUPFAM" id="SSF81321">
    <property type="entry name" value="Family A G protein-coupled receptor-like"/>
    <property type="match status" value="1"/>
</dbReference>
<keyword evidence="6 12" id="KW-0472">Membrane</keyword>
<feature type="transmembrane region" description="Helical" evidence="12">
    <location>
        <begin position="105"/>
        <end position="124"/>
    </location>
</feature>
<evidence type="ECO:0000256" key="8">
    <source>
        <dbReference type="ARBA" id="ARBA00023170"/>
    </source>
</evidence>
<dbReference type="PRINTS" id="PR00237">
    <property type="entry name" value="GPCRRHODOPSN"/>
</dbReference>
<feature type="transmembrane region" description="Helical" evidence="12">
    <location>
        <begin position="65"/>
        <end position="85"/>
    </location>
</feature>
<feature type="transmembrane region" description="Helical" evidence="12">
    <location>
        <begin position="286"/>
        <end position="310"/>
    </location>
</feature>
<reference evidence="15" key="3">
    <citation type="submission" date="2015-06" db="UniProtKB">
        <authorList>
            <consortium name="EnsemblMetazoa"/>
        </authorList>
    </citation>
    <scope>IDENTIFICATION</scope>
</reference>
<protein>
    <recommendedName>
        <fullName evidence="13">G-protein coupled receptors family 1 profile domain-containing protein</fullName>
    </recommendedName>
</protein>
<dbReference type="GO" id="GO:0005886">
    <property type="term" value="C:plasma membrane"/>
    <property type="evidence" value="ECO:0007669"/>
    <property type="project" value="UniProtKB-SubCell"/>
</dbReference>
<evidence type="ECO:0000256" key="6">
    <source>
        <dbReference type="ARBA" id="ARBA00023136"/>
    </source>
</evidence>
<keyword evidence="3 11" id="KW-0812">Transmembrane</keyword>
<dbReference type="InterPro" id="IPR017452">
    <property type="entry name" value="GPCR_Rhodpsn_7TM"/>
</dbReference>
<keyword evidence="16" id="KW-1185">Reference proteome</keyword>
<keyword evidence="4 12" id="KW-1133">Transmembrane helix</keyword>
<dbReference type="PROSITE" id="PS00237">
    <property type="entry name" value="G_PROTEIN_RECEP_F1_1"/>
    <property type="match status" value="1"/>
</dbReference>
<feature type="transmembrane region" description="Helical" evidence="12">
    <location>
        <begin position="248"/>
        <end position="266"/>
    </location>
</feature>
<proteinExistence type="inferred from homology"/>
<feature type="transmembrane region" description="Helical" evidence="12">
    <location>
        <begin position="203"/>
        <end position="221"/>
    </location>
</feature>
<dbReference type="PRINTS" id="PR00358">
    <property type="entry name" value="BOMBESINR"/>
</dbReference>
<dbReference type="InterPro" id="IPR000276">
    <property type="entry name" value="GPCR_Rhodpsn"/>
</dbReference>
<evidence type="ECO:0000313" key="16">
    <source>
        <dbReference type="Proteomes" id="UP000014760"/>
    </source>
</evidence>
<dbReference type="AlphaFoldDB" id="R7U1I9"/>
<accession>R7U1I9</accession>
<sequence>MGSMDYNDSAANASFNSSVVPHARYVSAYIVPVIFSLIFLVGVVGNSLLIFIILRQKAMRTTPNIFIGSLALGDLLLLLVSVPFYGMIYTLSDWPHGDFLCRLNGFLVTLSLGVSIFTLTALSADRYMAIMHPMKRYTDSPNRRTVVIAAAIWLVAAAFAAVEGSARNMSIQHFDNAASMRICNSHPEEWGAWFTCFRTSMRFVVYFVVPIVIIGVLYLLMARSLWTSGSFTQQSEAAARQTETRRKVAILVLSIVVLFVICWLPRHIYTLWFDCPSYGWYSMFWHVYKMVSFCLSFMNSCVNPVALFVLSDQFRKYFKRYLCCEWRDGLRGHTSTHWQTDQNVDSDTNYKTAMTNL</sequence>
<dbReference type="EMBL" id="AMQN01011065">
    <property type="status" value="NOT_ANNOTATED_CDS"/>
    <property type="molecule type" value="Genomic_DNA"/>
</dbReference>
<dbReference type="PROSITE" id="PS50262">
    <property type="entry name" value="G_PROTEIN_RECEP_F1_2"/>
    <property type="match status" value="1"/>
</dbReference>
<reference evidence="16" key="1">
    <citation type="submission" date="2012-12" db="EMBL/GenBank/DDBJ databases">
        <authorList>
            <person name="Hellsten U."/>
            <person name="Grimwood J."/>
            <person name="Chapman J.A."/>
            <person name="Shapiro H."/>
            <person name="Aerts A."/>
            <person name="Otillar R.P."/>
            <person name="Terry A.Y."/>
            <person name="Boore J.L."/>
            <person name="Simakov O."/>
            <person name="Marletaz F."/>
            <person name="Cho S.-J."/>
            <person name="Edsinger-Gonzales E."/>
            <person name="Havlak P."/>
            <person name="Kuo D.-H."/>
            <person name="Larsson T."/>
            <person name="Lv J."/>
            <person name="Arendt D."/>
            <person name="Savage R."/>
            <person name="Osoegawa K."/>
            <person name="de Jong P."/>
            <person name="Lindberg D.R."/>
            <person name="Seaver E.C."/>
            <person name="Weisblat D.A."/>
            <person name="Putnam N.H."/>
            <person name="Grigoriev I.V."/>
            <person name="Rokhsar D.S."/>
        </authorList>
    </citation>
    <scope>NUCLEOTIDE SEQUENCE</scope>
    <source>
        <strain evidence="16">I ESC-2004</strain>
    </source>
</reference>
<dbReference type="PANTHER" id="PTHR45695:SF26">
    <property type="entry name" value="NEUROPEPTIDE CCHAMIDE-1 RECEPTOR"/>
    <property type="match status" value="1"/>
</dbReference>
<dbReference type="Proteomes" id="UP000014760">
    <property type="component" value="Unassembled WGS sequence"/>
</dbReference>
<dbReference type="OrthoDB" id="10049706at2759"/>
<dbReference type="PANTHER" id="PTHR45695">
    <property type="entry name" value="LEUCOKININ RECEPTOR-RELATED"/>
    <property type="match status" value="1"/>
</dbReference>
<dbReference type="Pfam" id="PF00001">
    <property type="entry name" value="7tm_1"/>
    <property type="match status" value="1"/>
</dbReference>
<evidence type="ECO:0000256" key="12">
    <source>
        <dbReference type="SAM" id="Phobius"/>
    </source>
</evidence>
<evidence type="ECO:0000256" key="2">
    <source>
        <dbReference type="ARBA" id="ARBA00022475"/>
    </source>
</evidence>
<keyword evidence="2" id="KW-1003">Cell membrane</keyword>
<gene>
    <name evidence="14" type="ORF">CAPTEDRAFT_225325</name>
</gene>
<dbReference type="GO" id="GO:0008188">
    <property type="term" value="F:neuropeptide receptor activity"/>
    <property type="evidence" value="ECO:0007669"/>
    <property type="project" value="TreeGrafter"/>
</dbReference>
<evidence type="ECO:0000256" key="3">
    <source>
        <dbReference type="ARBA" id="ARBA00022692"/>
    </source>
</evidence>
<keyword evidence="9" id="KW-0325">Glycoprotein</keyword>
<feature type="transmembrane region" description="Helical" evidence="12">
    <location>
        <begin position="29"/>
        <end position="53"/>
    </location>
</feature>
<comment type="subcellular location">
    <subcellularLocation>
        <location evidence="1">Cell membrane</location>
        <topology evidence="1">Multi-pass membrane protein</topology>
    </subcellularLocation>
</comment>
<keyword evidence="10 11" id="KW-0807">Transducer</keyword>
<evidence type="ECO:0000256" key="4">
    <source>
        <dbReference type="ARBA" id="ARBA00022989"/>
    </source>
</evidence>
<evidence type="ECO:0000256" key="10">
    <source>
        <dbReference type="ARBA" id="ARBA00023224"/>
    </source>
</evidence>
<keyword evidence="5 11" id="KW-0297">G-protein coupled receptor</keyword>
<dbReference type="EMBL" id="KB308668">
    <property type="protein sequence ID" value="ELT97060.1"/>
    <property type="molecule type" value="Genomic_DNA"/>
</dbReference>
<evidence type="ECO:0000313" key="14">
    <source>
        <dbReference type="EMBL" id="ELT97060.1"/>
    </source>
</evidence>
<dbReference type="InterPro" id="IPR001556">
    <property type="entry name" value="Bombsn_rcpt-like"/>
</dbReference>
<comment type="similarity">
    <text evidence="11">Belongs to the G-protein coupled receptor 1 family.</text>
</comment>
<evidence type="ECO:0000256" key="7">
    <source>
        <dbReference type="ARBA" id="ARBA00023157"/>
    </source>
</evidence>
<evidence type="ECO:0000313" key="15">
    <source>
        <dbReference type="EnsemblMetazoa" id="CapteP225325"/>
    </source>
</evidence>
<dbReference type="FunCoup" id="R7U1I9">
    <property type="interactions" value="187"/>
</dbReference>
<dbReference type="EnsemblMetazoa" id="CapteT225325">
    <property type="protein sequence ID" value="CapteP225325"/>
    <property type="gene ID" value="CapteG225325"/>
</dbReference>
<reference evidence="14 16" key="2">
    <citation type="journal article" date="2013" name="Nature">
        <title>Insights into bilaterian evolution from three spiralian genomes.</title>
        <authorList>
            <person name="Simakov O."/>
            <person name="Marletaz F."/>
            <person name="Cho S.J."/>
            <person name="Edsinger-Gonzales E."/>
            <person name="Havlak P."/>
            <person name="Hellsten U."/>
            <person name="Kuo D.H."/>
            <person name="Larsson T."/>
            <person name="Lv J."/>
            <person name="Arendt D."/>
            <person name="Savage R."/>
            <person name="Osoegawa K."/>
            <person name="de Jong P."/>
            <person name="Grimwood J."/>
            <person name="Chapman J.A."/>
            <person name="Shapiro H."/>
            <person name="Aerts A."/>
            <person name="Otillar R.P."/>
            <person name="Terry A.Y."/>
            <person name="Boore J.L."/>
            <person name="Grigoriev I.V."/>
            <person name="Lindberg D.R."/>
            <person name="Seaver E.C."/>
            <person name="Weisblat D.A."/>
            <person name="Putnam N.H."/>
            <person name="Rokhsar D.S."/>
        </authorList>
    </citation>
    <scope>NUCLEOTIDE SEQUENCE</scope>
    <source>
        <strain evidence="14 16">I ESC-2004</strain>
    </source>
</reference>
<dbReference type="SMART" id="SM01381">
    <property type="entry name" value="7TM_GPCR_Srsx"/>
    <property type="match status" value="1"/>
</dbReference>
<name>R7U1I9_CAPTE</name>